<dbReference type="STRING" id="502682.BMF35_a0636"/>
<protein>
    <submittedName>
        <fullName evidence="1">Uncharacterized protein</fullName>
    </submittedName>
</protein>
<dbReference type="AlphaFoldDB" id="A0A0G9MLF8"/>
<dbReference type="EMBL" id="LBHC01000002">
    <property type="protein sequence ID" value="KLE31532.1"/>
    <property type="molecule type" value="Genomic_DNA"/>
</dbReference>
<keyword evidence="2" id="KW-1185">Reference proteome</keyword>
<accession>A0A0G9MLF8</accession>
<gene>
    <name evidence="1" type="ORF">AAW01_08165</name>
</gene>
<organism evidence="1 2">
    <name type="scientific">Aurantiacibacter gangjinensis</name>
    <dbReference type="NCBI Taxonomy" id="502682"/>
    <lineage>
        <taxon>Bacteria</taxon>
        <taxon>Pseudomonadati</taxon>
        <taxon>Pseudomonadota</taxon>
        <taxon>Alphaproteobacteria</taxon>
        <taxon>Sphingomonadales</taxon>
        <taxon>Erythrobacteraceae</taxon>
        <taxon>Aurantiacibacter</taxon>
    </lineage>
</organism>
<evidence type="ECO:0000313" key="1">
    <source>
        <dbReference type="EMBL" id="KLE31532.1"/>
    </source>
</evidence>
<name>A0A0G9MLF8_9SPHN</name>
<comment type="caution">
    <text evidence="1">The sequence shown here is derived from an EMBL/GenBank/DDBJ whole genome shotgun (WGS) entry which is preliminary data.</text>
</comment>
<dbReference type="Proteomes" id="UP000053070">
    <property type="component" value="Unassembled WGS sequence"/>
</dbReference>
<dbReference type="KEGG" id="egn:BMF35_a0636"/>
<reference evidence="1 2" key="1">
    <citation type="submission" date="2015-04" db="EMBL/GenBank/DDBJ databases">
        <title>The draft genome sequence of Erythrobacr gangjinensis K7-2.</title>
        <authorList>
            <person name="Zhuang L."/>
            <person name="Liu Y."/>
            <person name="Shao Z."/>
        </authorList>
    </citation>
    <scope>NUCLEOTIDE SEQUENCE [LARGE SCALE GENOMIC DNA]</scope>
    <source>
        <strain evidence="1 2">K7-2</strain>
    </source>
</reference>
<proteinExistence type="predicted"/>
<dbReference type="PATRIC" id="fig|502682.8.peg.1668"/>
<evidence type="ECO:0000313" key="2">
    <source>
        <dbReference type="Proteomes" id="UP000053070"/>
    </source>
</evidence>
<sequence>MLSTAIAMALAQHAVPATPTDEIENEILVMAERLRSIEVNVGRGPDGNWHCSLSASSGSEIIDSRLCRTTTGCVREHGDDRTAIEDCVRTHRSRTLDDFRRQLREERS</sequence>